<protein>
    <submittedName>
        <fullName evidence="1">MIP02718p</fullName>
    </submittedName>
</protein>
<sequence length="32" mass="3817">RVCIKQTALRIRKQRQENTSFPRTAEQGRSEE</sequence>
<proteinExistence type="evidence at transcript level"/>
<organism evidence="1">
    <name type="scientific">Drosophila melanogaster</name>
    <name type="common">Fruit fly</name>
    <dbReference type="NCBI Taxonomy" id="7227"/>
    <lineage>
        <taxon>Eukaryota</taxon>
        <taxon>Metazoa</taxon>
        <taxon>Ecdysozoa</taxon>
        <taxon>Arthropoda</taxon>
        <taxon>Hexapoda</taxon>
        <taxon>Insecta</taxon>
        <taxon>Pterygota</taxon>
        <taxon>Neoptera</taxon>
        <taxon>Endopterygota</taxon>
        <taxon>Diptera</taxon>
        <taxon>Brachycera</taxon>
        <taxon>Muscomorpha</taxon>
        <taxon>Ephydroidea</taxon>
        <taxon>Drosophilidae</taxon>
        <taxon>Drosophila</taxon>
        <taxon>Sophophora</taxon>
    </lineage>
</organism>
<feature type="non-terminal residue" evidence="1">
    <location>
        <position position="1"/>
    </location>
</feature>
<evidence type="ECO:0000313" key="1">
    <source>
        <dbReference type="EMBL" id="ACM78494.1"/>
    </source>
</evidence>
<dbReference type="AlphaFoldDB" id="B9EQX7"/>
<name>B9EQX7_DROME</name>
<accession>B9EQX7</accession>
<gene>
    <name evidence="1" type="primary">brp-RG</name>
</gene>
<dbReference type="EMBL" id="BT058052">
    <property type="protein sequence ID" value="ACM78494.1"/>
    <property type="molecule type" value="mRNA"/>
</dbReference>
<reference evidence="1" key="1">
    <citation type="submission" date="2009-02" db="EMBL/GenBank/DDBJ databases">
        <authorList>
            <person name="Carlson J."/>
            <person name="Booth B."/>
            <person name="Frise E."/>
            <person name="Sandler J."/>
            <person name="Wan K."/>
            <person name="Yu C."/>
            <person name="Celniker S."/>
        </authorList>
    </citation>
    <scope>NUCLEOTIDE SEQUENCE</scope>
</reference>